<accession>A0ABT9J9L6</accession>
<proteinExistence type="inferred from homology"/>
<keyword evidence="4 7" id="KW-0812">Transmembrane</keyword>
<evidence type="ECO:0000313" key="9">
    <source>
        <dbReference type="Proteomes" id="UP001224997"/>
    </source>
</evidence>
<feature type="transmembrane region" description="Helical" evidence="7">
    <location>
        <begin position="114"/>
        <end position="133"/>
    </location>
</feature>
<name>A0ABT9J9L6_9RHOB</name>
<dbReference type="InterPro" id="IPR051907">
    <property type="entry name" value="DoxX-like_oxidoreductase"/>
</dbReference>
<dbReference type="PANTHER" id="PTHR33452">
    <property type="entry name" value="OXIDOREDUCTASE CATD-RELATED"/>
    <property type="match status" value="1"/>
</dbReference>
<organism evidence="8 9">
    <name type="scientific">Paracoccus spongiarum</name>
    <dbReference type="NCBI Taxonomy" id="3064387"/>
    <lineage>
        <taxon>Bacteria</taxon>
        <taxon>Pseudomonadati</taxon>
        <taxon>Pseudomonadota</taxon>
        <taxon>Alphaproteobacteria</taxon>
        <taxon>Rhodobacterales</taxon>
        <taxon>Paracoccaceae</taxon>
        <taxon>Paracoccus</taxon>
    </lineage>
</organism>
<comment type="subcellular location">
    <subcellularLocation>
        <location evidence="1">Cell membrane</location>
        <topology evidence="1">Multi-pass membrane protein</topology>
    </subcellularLocation>
</comment>
<evidence type="ECO:0000256" key="2">
    <source>
        <dbReference type="ARBA" id="ARBA00006679"/>
    </source>
</evidence>
<keyword evidence="5 7" id="KW-1133">Transmembrane helix</keyword>
<evidence type="ECO:0000256" key="1">
    <source>
        <dbReference type="ARBA" id="ARBA00004651"/>
    </source>
</evidence>
<evidence type="ECO:0000256" key="6">
    <source>
        <dbReference type="ARBA" id="ARBA00023136"/>
    </source>
</evidence>
<comment type="similarity">
    <text evidence="2">Belongs to the DoxX family.</text>
</comment>
<evidence type="ECO:0000256" key="3">
    <source>
        <dbReference type="ARBA" id="ARBA00022475"/>
    </source>
</evidence>
<sequence length="136" mass="14295">MLTRLNHRLDDPATAALILRVAMGVLFLAHAGLKIFVFTPAGTAQFFASIGLPGALAWVVIAAELLGGLALILGYRTRLVALALVPVMLGTIAFSHGAKGFFFSNEGGGWEYPAFWTLALIVQALLGSGRAAVTQD</sequence>
<feature type="transmembrane region" description="Helical" evidence="7">
    <location>
        <begin position="79"/>
        <end position="102"/>
    </location>
</feature>
<evidence type="ECO:0000313" key="8">
    <source>
        <dbReference type="EMBL" id="MDP5305852.1"/>
    </source>
</evidence>
<evidence type="ECO:0000256" key="5">
    <source>
        <dbReference type="ARBA" id="ARBA00022989"/>
    </source>
</evidence>
<evidence type="ECO:0000256" key="4">
    <source>
        <dbReference type="ARBA" id="ARBA00022692"/>
    </source>
</evidence>
<dbReference type="Proteomes" id="UP001224997">
    <property type="component" value="Unassembled WGS sequence"/>
</dbReference>
<dbReference type="RefSeq" id="WP_305961722.1">
    <property type="nucleotide sequence ID" value="NZ_JAVAMQ010000001.1"/>
</dbReference>
<keyword evidence="9" id="KW-1185">Reference proteome</keyword>
<dbReference type="Pfam" id="PF07681">
    <property type="entry name" value="DoxX"/>
    <property type="match status" value="1"/>
</dbReference>
<comment type="caution">
    <text evidence="8">The sequence shown here is derived from an EMBL/GenBank/DDBJ whole genome shotgun (WGS) entry which is preliminary data.</text>
</comment>
<dbReference type="InterPro" id="IPR032808">
    <property type="entry name" value="DoxX"/>
</dbReference>
<protein>
    <submittedName>
        <fullName evidence="8">DoxX family protein</fullName>
    </submittedName>
</protein>
<dbReference type="EMBL" id="JAVAMQ010000001">
    <property type="protein sequence ID" value="MDP5305852.1"/>
    <property type="molecule type" value="Genomic_DNA"/>
</dbReference>
<keyword evidence="3" id="KW-1003">Cell membrane</keyword>
<keyword evidence="6 7" id="KW-0472">Membrane</keyword>
<feature type="transmembrane region" description="Helical" evidence="7">
    <location>
        <begin position="45"/>
        <end position="72"/>
    </location>
</feature>
<reference evidence="8 9" key="1">
    <citation type="submission" date="2023-08" db="EMBL/GenBank/DDBJ databases">
        <authorList>
            <person name="Park J.-S."/>
        </authorList>
    </citation>
    <scope>NUCLEOTIDE SEQUENCE [LARGE SCALE GENOMIC DNA]</scope>
    <source>
        <strain evidence="8 9">2205BS29-5</strain>
    </source>
</reference>
<evidence type="ECO:0000256" key="7">
    <source>
        <dbReference type="SAM" id="Phobius"/>
    </source>
</evidence>
<dbReference type="PANTHER" id="PTHR33452:SF1">
    <property type="entry name" value="INNER MEMBRANE PROTEIN YPHA-RELATED"/>
    <property type="match status" value="1"/>
</dbReference>
<gene>
    <name evidence="8" type="ORF">Q5Y72_01920</name>
</gene>
<feature type="transmembrane region" description="Helical" evidence="7">
    <location>
        <begin position="12"/>
        <end position="33"/>
    </location>
</feature>